<protein>
    <submittedName>
        <fullName evidence="1">Uncharacterized protein</fullName>
    </submittedName>
</protein>
<feature type="non-terminal residue" evidence="1">
    <location>
        <position position="1"/>
    </location>
</feature>
<dbReference type="Proteomes" id="UP000004968">
    <property type="component" value="Unassembled WGS sequence"/>
</dbReference>
<name>D3ATG3_9FIRM</name>
<gene>
    <name evidence="1" type="ORF">CLOSTHATH_06922</name>
</gene>
<dbReference type="HOGENOM" id="CLU_2837212_0_0_9"/>
<dbReference type="AlphaFoldDB" id="D3ATG3"/>
<dbReference type="EMBL" id="ACIO01000895">
    <property type="protein sequence ID" value="EFC94888.1"/>
    <property type="molecule type" value="Genomic_DNA"/>
</dbReference>
<organism evidence="1 2">
    <name type="scientific">Hungatella hathewayi DSM 13479</name>
    <dbReference type="NCBI Taxonomy" id="566550"/>
    <lineage>
        <taxon>Bacteria</taxon>
        <taxon>Bacillati</taxon>
        <taxon>Bacillota</taxon>
        <taxon>Clostridia</taxon>
        <taxon>Lachnospirales</taxon>
        <taxon>Lachnospiraceae</taxon>
        <taxon>Hungatella</taxon>
    </lineage>
</organism>
<evidence type="ECO:0000313" key="2">
    <source>
        <dbReference type="Proteomes" id="UP000004968"/>
    </source>
</evidence>
<comment type="caution">
    <text evidence="1">The sequence shown here is derived from an EMBL/GenBank/DDBJ whole genome shotgun (WGS) entry which is preliminary data.</text>
</comment>
<sequence length="65" mass="7753">HFKTIEELKKTVYVKADEYHSEYITNIQSENPMKDIGLKLEPKRFELLSIIVEKSLAVYMMIGYW</sequence>
<accession>D3ATG3</accession>
<evidence type="ECO:0000313" key="1">
    <source>
        <dbReference type="EMBL" id="EFC94888.1"/>
    </source>
</evidence>
<reference evidence="1 2" key="1">
    <citation type="submission" date="2010-01" db="EMBL/GenBank/DDBJ databases">
        <authorList>
            <person name="Weinstock G."/>
            <person name="Sodergren E."/>
            <person name="Clifton S."/>
            <person name="Fulton L."/>
            <person name="Fulton B."/>
            <person name="Courtney L."/>
            <person name="Fronick C."/>
            <person name="Harrison M."/>
            <person name="Strong C."/>
            <person name="Farmer C."/>
            <person name="Delahaunty K."/>
            <person name="Markovic C."/>
            <person name="Hall O."/>
            <person name="Minx P."/>
            <person name="Tomlinson C."/>
            <person name="Mitreva M."/>
            <person name="Nelson J."/>
            <person name="Hou S."/>
            <person name="Wollam A."/>
            <person name="Pepin K.H."/>
            <person name="Johnson M."/>
            <person name="Bhonagiri V."/>
            <person name="Nash W.E."/>
            <person name="Warren W."/>
            <person name="Chinwalla A."/>
            <person name="Mardis E.R."/>
            <person name="Wilson R.K."/>
        </authorList>
    </citation>
    <scope>NUCLEOTIDE SEQUENCE [LARGE SCALE GENOMIC DNA]</scope>
    <source>
        <strain evidence="1 2">DSM 13479</strain>
    </source>
</reference>
<proteinExistence type="predicted"/>